<dbReference type="Pfam" id="PF00586">
    <property type="entry name" value="AIRS"/>
    <property type="match status" value="1"/>
</dbReference>
<dbReference type="GO" id="GO:0009030">
    <property type="term" value="F:thiamine-phosphate kinase activity"/>
    <property type="evidence" value="ECO:0007669"/>
    <property type="project" value="UniProtKB-EC"/>
</dbReference>
<feature type="domain" description="PurM-like C-terminal" evidence="2">
    <location>
        <begin position="150"/>
        <end position="302"/>
    </location>
</feature>
<dbReference type="InterPro" id="IPR036676">
    <property type="entry name" value="PurM-like_C_sf"/>
</dbReference>
<feature type="domain" description="PurM-like N-terminal" evidence="1">
    <location>
        <begin position="25"/>
        <end position="138"/>
    </location>
</feature>
<evidence type="ECO:0000259" key="2">
    <source>
        <dbReference type="Pfam" id="PF02769"/>
    </source>
</evidence>
<dbReference type="GO" id="GO:0009228">
    <property type="term" value="P:thiamine biosynthetic process"/>
    <property type="evidence" value="ECO:0007669"/>
    <property type="project" value="InterPro"/>
</dbReference>
<proteinExistence type="inferred from homology"/>
<dbReference type="InterPro" id="IPR006283">
    <property type="entry name" value="ThiL-like"/>
</dbReference>
<name>A0A523YQG7_UNCAE</name>
<dbReference type="PIRSF" id="PIRSF005303">
    <property type="entry name" value="Thiam_monoph_kin"/>
    <property type="match status" value="1"/>
</dbReference>
<dbReference type="SUPFAM" id="SSF56042">
    <property type="entry name" value="PurM C-terminal domain-like"/>
    <property type="match status" value="1"/>
</dbReference>
<dbReference type="InterPro" id="IPR010918">
    <property type="entry name" value="PurM-like_C_dom"/>
</dbReference>
<dbReference type="SUPFAM" id="SSF55326">
    <property type="entry name" value="PurM N-terminal domain-like"/>
    <property type="match status" value="1"/>
</dbReference>
<evidence type="ECO:0000259" key="1">
    <source>
        <dbReference type="Pfam" id="PF00586"/>
    </source>
</evidence>
<evidence type="ECO:0000313" key="3">
    <source>
        <dbReference type="EMBL" id="TET93738.1"/>
    </source>
</evidence>
<dbReference type="AlphaFoldDB" id="A0A523YQG7"/>
<dbReference type="Gene3D" id="3.30.1330.10">
    <property type="entry name" value="PurM-like, N-terminal domain"/>
    <property type="match status" value="1"/>
</dbReference>
<dbReference type="PANTHER" id="PTHR30270">
    <property type="entry name" value="THIAMINE-MONOPHOSPHATE KINASE"/>
    <property type="match status" value="1"/>
</dbReference>
<gene>
    <name evidence="3" type="primary">thiL</name>
    <name evidence="3" type="ORF">E3J33_01295</name>
</gene>
<reference evidence="3 4" key="1">
    <citation type="submission" date="2019-03" db="EMBL/GenBank/DDBJ databases">
        <title>Metabolic potential of uncultured bacteria and archaea associated with petroleum seepage in deep-sea sediments.</title>
        <authorList>
            <person name="Dong X."/>
            <person name="Hubert C."/>
        </authorList>
    </citation>
    <scope>NUCLEOTIDE SEQUENCE [LARGE SCALE GENOMIC DNA]</scope>
    <source>
        <strain evidence="3">E29_bin28</strain>
    </source>
</reference>
<keyword evidence="3" id="KW-0808">Transferase</keyword>
<dbReference type="HAMAP" id="MF_02128">
    <property type="entry name" value="TMP_kinase"/>
    <property type="match status" value="1"/>
</dbReference>
<feature type="non-terminal residue" evidence="3">
    <location>
        <position position="1"/>
    </location>
</feature>
<accession>A0A523YQG7</accession>
<evidence type="ECO:0000313" key="4">
    <source>
        <dbReference type="Proteomes" id="UP000316925"/>
    </source>
</evidence>
<organism evidence="3 4">
    <name type="scientific">Aerophobetes bacterium</name>
    <dbReference type="NCBI Taxonomy" id="2030807"/>
    <lineage>
        <taxon>Bacteria</taxon>
        <taxon>Candidatus Aerophobota</taxon>
    </lineage>
</organism>
<keyword evidence="3" id="KW-0418">Kinase</keyword>
<dbReference type="Gene3D" id="3.90.650.10">
    <property type="entry name" value="PurM-like C-terminal domain"/>
    <property type="match status" value="1"/>
</dbReference>
<sequence length="329" mass="36095">GEFRVISSIRSDLKDFQKEVIVGIGDDTAAIKVSGEKLLLFTSDSLVEDVHFKWDYTSPFQVGWKALVVNISDVAAVGGNPTHCLVSLALPSDTERNLVREVYRGLKKAASEYRVGIVGGDTVRAPSFIITVSLLGEVKRENIVLRSGAKPGDLIYVTGQLGSSGAGLACLKAPNWEVKPKIRQFLIEKHLMLSPRLVEGQKIASSQIATSMIDLSDGLASDLHRLAEESKVGAVLWEDEFPTALATEQLAKVMGKSLLEWILYGGEDYELLFAVPPNKKEKLKQTLGFPHTLIGEIVDRDQGIYLKKRGGNRTKIEDRGYNHFSASTK</sequence>
<comment type="caution">
    <text evidence="3">The sequence shown here is derived from an EMBL/GenBank/DDBJ whole genome shotgun (WGS) entry which is preliminary data.</text>
</comment>
<dbReference type="PANTHER" id="PTHR30270:SF0">
    <property type="entry name" value="THIAMINE-MONOPHOSPHATE KINASE"/>
    <property type="match status" value="1"/>
</dbReference>
<dbReference type="Pfam" id="PF02769">
    <property type="entry name" value="AIRS_C"/>
    <property type="match status" value="1"/>
</dbReference>
<dbReference type="CDD" id="cd02194">
    <property type="entry name" value="ThiL"/>
    <property type="match status" value="1"/>
</dbReference>
<dbReference type="EC" id="2.7.4.16" evidence="3"/>
<dbReference type="NCBIfam" id="TIGR01379">
    <property type="entry name" value="thiL"/>
    <property type="match status" value="1"/>
</dbReference>
<dbReference type="EMBL" id="SOIJ01000074">
    <property type="protein sequence ID" value="TET93738.1"/>
    <property type="molecule type" value="Genomic_DNA"/>
</dbReference>
<dbReference type="Proteomes" id="UP000316925">
    <property type="component" value="Unassembled WGS sequence"/>
</dbReference>
<dbReference type="InterPro" id="IPR016188">
    <property type="entry name" value="PurM-like_N"/>
</dbReference>
<protein>
    <submittedName>
        <fullName evidence="3">Thiamine-phosphate kinase</fullName>
        <ecNumber evidence="3">2.7.4.16</ecNumber>
    </submittedName>
</protein>
<dbReference type="InterPro" id="IPR036921">
    <property type="entry name" value="PurM-like_N_sf"/>
</dbReference>